<accession>X1B9Y3</accession>
<proteinExistence type="predicted"/>
<comment type="caution">
    <text evidence="1">The sequence shown here is derived from an EMBL/GenBank/DDBJ whole genome shotgun (WGS) entry which is preliminary data.</text>
</comment>
<reference evidence="1" key="1">
    <citation type="journal article" date="2014" name="Front. Microbiol.">
        <title>High frequency of phylogenetically diverse reductive dehalogenase-homologous genes in deep subseafloor sedimentary metagenomes.</title>
        <authorList>
            <person name="Kawai M."/>
            <person name="Futagami T."/>
            <person name="Toyoda A."/>
            <person name="Takaki Y."/>
            <person name="Nishi S."/>
            <person name="Hori S."/>
            <person name="Arai W."/>
            <person name="Tsubouchi T."/>
            <person name="Morono Y."/>
            <person name="Uchiyama I."/>
            <person name="Ito T."/>
            <person name="Fujiyama A."/>
            <person name="Inagaki F."/>
            <person name="Takami H."/>
        </authorList>
    </citation>
    <scope>NUCLEOTIDE SEQUENCE</scope>
    <source>
        <strain evidence="1">Expedition CK06-06</strain>
    </source>
</reference>
<name>X1B9Y3_9ZZZZ</name>
<dbReference type="EMBL" id="BART01022132">
    <property type="protein sequence ID" value="GAG92634.1"/>
    <property type="molecule type" value="Genomic_DNA"/>
</dbReference>
<evidence type="ECO:0000313" key="1">
    <source>
        <dbReference type="EMBL" id="GAG92634.1"/>
    </source>
</evidence>
<feature type="non-terminal residue" evidence="1">
    <location>
        <position position="69"/>
    </location>
</feature>
<dbReference type="AlphaFoldDB" id="X1B9Y3"/>
<sequence length="69" mass="7660">MEKSEYLNKSLKEAEQLMRTAGPILENTTKLIGALKNELSSISPEALQDINEMEKLAKEGNSIALLEIQ</sequence>
<gene>
    <name evidence="1" type="ORF">S01H4_40602</name>
</gene>
<organism evidence="1">
    <name type="scientific">marine sediment metagenome</name>
    <dbReference type="NCBI Taxonomy" id="412755"/>
    <lineage>
        <taxon>unclassified sequences</taxon>
        <taxon>metagenomes</taxon>
        <taxon>ecological metagenomes</taxon>
    </lineage>
</organism>
<protein>
    <submittedName>
        <fullName evidence="1">Uncharacterized protein</fullName>
    </submittedName>
</protein>